<dbReference type="Proteomes" id="UP001324533">
    <property type="component" value="Chromosome"/>
</dbReference>
<dbReference type="Pfam" id="PF00201">
    <property type="entry name" value="UDPGT"/>
    <property type="match status" value="1"/>
</dbReference>
<dbReference type="EMBL" id="CP139779">
    <property type="protein sequence ID" value="WQB70228.1"/>
    <property type="molecule type" value="Genomic_DNA"/>
</dbReference>
<dbReference type="InterPro" id="IPR002213">
    <property type="entry name" value="UDP_glucos_trans"/>
</dbReference>
<evidence type="ECO:0000259" key="1">
    <source>
        <dbReference type="Pfam" id="PF03033"/>
    </source>
</evidence>
<dbReference type="InterPro" id="IPR050426">
    <property type="entry name" value="Glycosyltransferase_28"/>
</dbReference>
<dbReference type="RefSeq" id="WP_322410378.1">
    <property type="nucleotide sequence ID" value="NZ_CP139779.1"/>
</dbReference>
<organism evidence="2 3">
    <name type="scientific">Microbacterium invictum</name>
    <dbReference type="NCBI Taxonomy" id="515415"/>
    <lineage>
        <taxon>Bacteria</taxon>
        <taxon>Bacillati</taxon>
        <taxon>Actinomycetota</taxon>
        <taxon>Actinomycetes</taxon>
        <taxon>Micrococcales</taxon>
        <taxon>Microbacteriaceae</taxon>
        <taxon>Microbacterium</taxon>
    </lineage>
</organism>
<keyword evidence="3" id="KW-1185">Reference proteome</keyword>
<feature type="domain" description="Glycosyltransferase family 28 N-terminal" evidence="1">
    <location>
        <begin position="4"/>
        <end position="127"/>
    </location>
</feature>
<dbReference type="PANTHER" id="PTHR48050">
    <property type="entry name" value="STEROL 3-BETA-GLUCOSYLTRANSFERASE"/>
    <property type="match status" value="1"/>
</dbReference>
<dbReference type="Pfam" id="PF03033">
    <property type="entry name" value="Glyco_transf_28"/>
    <property type="match status" value="1"/>
</dbReference>
<protein>
    <submittedName>
        <fullName evidence="2">Glycosyltransferase</fullName>
    </submittedName>
</protein>
<dbReference type="CDD" id="cd03784">
    <property type="entry name" value="GT1_Gtf-like"/>
    <property type="match status" value="1"/>
</dbReference>
<dbReference type="SUPFAM" id="SSF53756">
    <property type="entry name" value="UDP-Glycosyltransferase/glycogen phosphorylase"/>
    <property type="match status" value="1"/>
</dbReference>
<dbReference type="Gene3D" id="3.40.50.2000">
    <property type="entry name" value="Glycogen Phosphorylase B"/>
    <property type="match status" value="2"/>
</dbReference>
<accession>A0ABZ0V9D4</accession>
<dbReference type="InterPro" id="IPR004276">
    <property type="entry name" value="GlycoTrans_28_N"/>
</dbReference>
<name>A0ABZ0V9D4_9MICO</name>
<reference evidence="2 3" key="1">
    <citation type="submission" date="2023-06" db="EMBL/GenBank/DDBJ databases">
        <title>Rock-solubilizing bacteria, Microbacterium invictum, promotes re-establishment of vegetation in rocky wasteland by accelerating rock bio-weathering and reshaping soil bacterial community.</title>
        <authorList>
            <person name="Liu C."/>
        </authorList>
    </citation>
    <scope>NUCLEOTIDE SEQUENCE [LARGE SCALE GENOMIC DNA]</scope>
    <source>
        <strain evidence="2 3">X-18</strain>
    </source>
</reference>
<sequence length="392" mass="40652">MKLLLLTAGSRGDVEPFAALARRAQERGHEVVLALPDNSGVDLDGIQTASVGADFQAMIAAQGTSVGQALRNFSSVVRPTMRAVIVGSARVGLDHGADAVIAHPKVLSAPLIAARLGAQLFAVETVPTTVPTRDFPAAGTVPFDLGPLNRLTYRAGGAAASMFRRELREAARVLGDPRPRAARATLLPVSPLILSRPADWPPTAHLTGAWTGRPGGRSEAAVTAFLARGPSVSVGFGSMAQGDPFARGAAFVAAARERGRQTLVLRGWGGADVPPELLGDDVLVIDGASHDQVFPRVEVAAHHGGAGTSQAAVRAGTPSVVVPFLADQPFWARTLRARGLAPGPLSRHRVTARHAGDAIDEALRCRPRAAELGPLVAAEDGTGRALELIEAA</sequence>
<proteinExistence type="predicted"/>
<evidence type="ECO:0000313" key="2">
    <source>
        <dbReference type="EMBL" id="WQB70228.1"/>
    </source>
</evidence>
<evidence type="ECO:0000313" key="3">
    <source>
        <dbReference type="Proteomes" id="UP001324533"/>
    </source>
</evidence>
<dbReference type="PANTHER" id="PTHR48050:SF13">
    <property type="entry name" value="STEROL 3-BETA-GLUCOSYLTRANSFERASE UGT80A2"/>
    <property type="match status" value="1"/>
</dbReference>
<gene>
    <name evidence="2" type="ORF">T9R20_16245</name>
</gene>